<keyword evidence="2" id="KW-1185">Reference proteome</keyword>
<gene>
    <name evidence="1" type="ORF">Poly21_07290</name>
</gene>
<reference evidence="1 2" key="1">
    <citation type="journal article" date="2020" name="Antonie Van Leeuwenhoek">
        <title>Rhodopirellula heiligendammensis sp. nov., Rhodopirellula pilleata sp. nov., and Rhodopirellula solitaria sp. nov. isolated from natural or artificial marine surfaces in Northern Germany and California, USA, and emended description of the genus Rhodopirellula.</title>
        <authorList>
            <person name="Kallscheuer N."/>
            <person name="Wiegand S."/>
            <person name="Jogler M."/>
            <person name="Boedeker C."/>
            <person name="Peeters S.H."/>
            <person name="Rast P."/>
            <person name="Heuer A."/>
            <person name="Jetten M.S.M."/>
            <person name="Rohde M."/>
            <person name="Jogler C."/>
        </authorList>
    </citation>
    <scope>NUCLEOTIDE SEQUENCE [LARGE SCALE GENOMIC DNA]</scope>
    <source>
        <strain evidence="1 2">Poly21</strain>
    </source>
</reference>
<name>A0A5C6C3B1_9BACT</name>
<dbReference type="AlphaFoldDB" id="A0A5C6C3B1"/>
<accession>A0A5C6C3B1</accession>
<evidence type="ECO:0000313" key="1">
    <source>
        <dbReference type="EMBL" id="TWU18565.1"/>
    </source>
</evidence>
<organism evidence="1 2">
    <name type="scientific">Allorhodopirellula heiligendammensis</name>
    <dbReference type="NCBI Taxonomy" id="2714739"/>
    <lineage>
        <taxon>Bacteria</taxon>
        <taxon>Pseudomonadati</taxon>
        <taxon>Planctomycetota</taxon>
        <taxon>Planctomycetia</taxon>
        <taxon>Pirellulales</taxon>
        <taxon>Pirellulaceae</taxon>
        <taxon>Allorhodopirellula</taxon>
    </lineage>
</organism>
<dbReference type="EMBL" id="SJPU01000001">
    <property type="protein sequence ID" value="TWU18565.1"/>
    <property type="molecule type" value="Genomic_DNA"/>
</dbReference>
<proteinExistence type="predicted"/>
<comment type="caution">
    <text evidence="1">The sequence shown here is derived from an EMBL/GenBank/DDBJ whole genome shotgun (WGS) entry which is preliminary data.</text>
</comment>
<dbReference type="Proteomes" id="UP000319908">
    <property type="component" value="Unassembled WGS sequence"/>
</dbReference>
<protein>
    <submittedName>
        <fullName evidence="1">Uncharacterized protein</fullName>
    </submittedName>
</protein>
<sequence>MVESPRLVDPTPLKGVVRHAFAKSSYPALAQVTRSCVTDAMIANPELRWIHKHLGATLALQFAIRGHYLKAITYNYKLAKKYTYDMNCPPSGFDVTPYTKLCGNSRVCPWCFSRRMFDVFRVLTEPSLRVRKVSKMVIWKRSLPLTDELPFLPSTRGPHQRCKALATAQLMIPTFNPHTQSFYLSHVGIQVVPKTTTGVIDKVNHKNDGPPLHVKEAPSCTHAGILMALKASSRIPWMDLYEPDNFPHFIDLLDMYPRKQLLRISRYKP</sequence>
<evidence type="ECO:0000313" key="2">
    <source>
        <dbReference type="Proteomes" id="UP000319908"/>
    </source>
</evidence>